<keyword evidence="1" id="KW-1133">Transmembrane helix</keyword>
<comment type="caution">
    <text evidence="3">The sequence shown here is derived from an EMBL/GenBank/DDBJ whole genome shotgun (WGS) entry which is preliminary data.</text>
</comment>
<keyword evidence="1" id="KW-0812">Transmembrane</keyword>
<reference evidence="3 4" key="1">
    <citation type="submission" date="2019-07" db="EMBL/GenBank/DDBJ databases">
        <title>Whole genome shotgun sequence of Gluconobacter kanchanaburiensis NBRC 103587.</title>
        <authorList>
            <person name="Hosoyama A."/>
            <person name="Uohara A."/>
            <person name="Ohji S."/>
            <person name="Ichikawa N."/>
        </authorList>
    </citation>
    <scope>NUCLEOTIDE SEQUENCE [LARGE SCALE GENOMIC DNA]</scope>
    <source>
        <strain evidence="3 4">NBRC 103587</strain>
    </source>
</reference>
<feature type="transmembrane region" description="Helical" evidence="1">
    <location>
        <begin position="195"/>
        <end position="211"/>
    </location>
</feature>
<dbReference type="RefSeq" id="WP_146862552.1">
    <property type="nucleotide sequence ID" value="NZ_BARK01000070.1"/>
</dbReference>
<dbReference type="InterPro" id="IPR046278">
    <property type="entry name" value="DUF6311"/>
</dbReference>
<feature type="transmembrane region" description="Helical" evidence="1">
    <location>
        <begin position="223"/>
        <end position="244"/>
    </location>
</feature>
<evidence type="ECO:0000313" key="3">
    <source>
        <dbReference type="EMBL" id="GEK96904.1"/>
    </source>
</evidence>
<feature type="transmembrane region" description="Helical" evidence="1">
    <location>
        <begin position="147"/>
        <end position="166"/>
    </location>
</feature>
<gene>
    <name evidence="3" type="ORF">GKA01_21010</name>
</gene>
<dbReference type="AlphaFoldDB" id="A0A511B9C0"/>
<evidence type="ECO:0000259" key="2">
    <source>
        <dbReference type="Pfam" id="PF19830"/>
    </source>
</evidence>
<feature type="domain" description="DUF6311" evidence="2">
    <location>
        <begin position="8"/>
        <end position="402"/>
    </location>
</feature>
<dbReference type="EMBL" id="BJVA01000013">
    <property type="protein sequence ID" value="GEK96904.1"/>
    <property type="molecule type" value="Genomic_DNA"/>
</dbReference>
<protein>
    <recommendedName>
        <fullName evidence="2">DUF6311 domain-containing protein</fullName>
    </recommendedName>
</protein>
<feature type="transmembrane region" description="Helical" evidence="1">
    <location>
        <begin position="98"/>
        <end position="117"/>
    </location>
</feature>
<feature type="transmembrane region" description="Helical" evidence="1">
    <location>
        <begin position="319"/>
        <end position="343"/>
    </location>
</feature>
<evidence type="ECO:0000313" key="4">
    <source>
        <dbReference type="Proteomes" id="UP000321079"/>
    </source>
</evidence>
<keyword evidence="4" id="KW-1185">Reference proteome</keyword>
<keyword evidence="1" id="KW-0472">Membrane</keyword>
<sequence length="681" mass="74767">MAYTLALALGIFQALNCFPLKLLRGGTPPSILENHGDFLQHIIGQIYFLQEPWHWPLLVASKLDAPAGTNIALTDSIPLDALLLKLVHPFFPTMMQGVTLYLVLCWTLQPVCAVFALRSMGEKRLLPCVAAAVFSACFPTFLFRIGHAALCGQWILLLAVGLYFRASRTPSDLRAVSILGALTLLTFLIHPYLMVMTAALLGAVPLTLLLRERSWKACAKATFVTLFSGLGILFLGVVLGYWGAASGGGYGFYSMNLASPFWPVHSKLFPSVSQASTDATGGQYEGYQYLGAGVLLLLGMTLATRQGRGLLMQAAKEHAGLFLALACLTAIALSNRIYFFHVLLLLTHFHVPGAEQMRSSGRMFWPVAYAMMLGGVYGLCRAWPRAWPAIIVTAMTLQWYDTYTLRDTDRQTEMAFLDPAQAEDRQLLALLRPFNRIEIHPRLECDGANVPAVMPLIYAAALQNSFVNTMYTARAMPLAACTDASEQPHPLTADTIIILPGPSQRTTALRWSTKEHARCGIMEDKTFCVSADSHLPPGLATLPEAPLFPVDNDIVMSSTKSEHQEILQSGWSGLEPWGVWSDTQDPSLYFHLPSDIHTATVILRLHATPGMIQHVGVSINGTDIAQWTVGSEDADYNATFSVPSETHIAHMQLRISNPTRVGHDPRLLGVGLLRLRINRMN</sequence>
<dbReference type="OrthoDB" id="1814621at2"/>
<feature type="transmembrane region" description="Helical" evidence="1">
    <location>
        <begin position="287"/>
        <end position="307"/>
    </location>
</feature>
<accession>A0A511B9C0</accession>
<name>A0A511B9C0_9PROT</name>
<proteinExistence type="predicted"/>
<dbReference type="Proteomes" id="UP000321079">
    <property type="component" value="Unassembled WGS sequence"/>
</dbReference>
<organism evidence="3 4">
    <name type="scientific">Gluconobacter kanchanaburiensis NBRC 103587</name>
    <dbReference type="NCBI Taxonomy" id="1307948"/>
    <lineage>
        <taxon>Bacteria</taxon>
        <taxon>Pseudomonadati</taxon>
        <taxon>Pseudomonadota</taxon>
        <taxon>Alphaproteobacteria</taxon>
        <taxon>Acetobacterales</taxon>
        <taxon>Acetobacteraceae</taxon>
        <taxon>Gluconobacter</taxon>
    </lineage>
</organism>
<evidence type="ECO:0000256" key="1">
    <source>
        <dbReference type="SAM" id="Phobius"/>
    </source>
</evidence>
<dbReference type="Pfam" id="PF19830">
    <property type="entry name" value="DUF6311"/>
    <property type="match status" value="1"/>
</dbReference>